<feature type="transmembrane region" description="Helical" evidence="7">
    <location>
        <begin position="355"/>
        <end position="373"/>
    </location>
</feature>
<feature type="transmembrane region" description="Helical" evidence="7">
    <location>
        <begin position="291"/>
        <end position="313"/>
    </location>
</feature>
<proteinExistence type="predicted"/>
<keyword evidence="5 7" id="KW-1133">Transmembrane helix</keyword>
<dbReference type="GO" id="GO:0005886">
    <property type="term" value="C:plasma membrane"/>
    <property type="evidence" value="ECO:0007669"/>
    <property type="project" value="UniProtKB-SubCell"/>
</dbReference>
<dbReference type="AlphaFoldDB" id="A0A7W4YLK4"/>
<reference evidence="9 10" key="1">
    <citation type="submission" date="2020-08" db="EMBL/GenBank/DDBJ databases">
        <title>Sequencing the genomes of 1000 actinobacteria strains.</title>
        <authorList>
            <person name="Klenk H.-P."/>
        </authorList>
    </citation>
    <scope>NUCLEOTIDE SEQUENCE [LARGE SCALE GENOMIC DNA]</scope>
    <source>
        <strain evidence="9 10">DSM 27099</strain>
    </source>
</reference>
<dbReference type="Proteomes" id="UP000529310">
    <property type="component" value="Unassembled WGS sequence"/>
</dbReference>
<evidence type="ECO:0000313" key="9">
    <source>
        <dbReference type="EMBL" id="MBB2975263.1"/>
    </source>
</evidence>
<organism evidence="9 10">
    <name type="scientific">Microbacterium endophyticum</name>
    <dbReference type="NCBI Taxonomy" id="1526412"/>
    <lineage>
        <taxon>Bacteria</taxon>
        <taxon>Bacillati</taxon>
        <taxon>Actinomycetota</taxon>
        <taxon>Actinomycetes</taxon>
        <taxon>Micrococcales</taxon>
        <taxon>Microbacteriaceae</taxon>
        <taxon>Microbacterium</taxon>
    </lineage>
</organism>
<dbReference type="EMBL" id="JACHWQ010000002">
    <property type="protein sequence ID" value="MBB2975263.1"/>
    <property type="molecule type" value="Genomic_DNA"/>
</dbReference>
<evidence type="ECO:0000256" key="2">
    <source>
        <dbReference type="ARBA" id="ARBA00022448"/>
    </source>
</evidence>
<evidence type="ECO:0000256" key="6">
    <source>
        <dbReference type="ARBA" id="ARBA00023136"/>
    </source>
</evidence>
<dbReference type="InterPro" id="IPR010290">
    <property type="entry name" value="TM_effector"/>
</dbReference>
<evidence type="ECO:0000256" key="4">
    <source>
        <dbReference type="ARBA" id="ARBA00022692"/>
    </source>
</evidence>
<feature type="transmembrane region" description="Helical" evidence="7">
    <location>
        <begin position="319"/>
        <end position="343"/>
    </location>
</feature>
<evidence type="ECO:0000259" key="8">
    <source>
        <dbReference type="PROSITE" id="PS50850"/>
    </source>
</evidence>
<gene>
    <name evidence="9" type="ORF">FHX49_000829</name>
</gene>
<dbReference type="PANTHER" id="PTHR23513:SF11">
    <property type="entry name" value="STAPHYLOFERRIN A TRANSPORTER"/>
    <property type="match status" value="1"/>
</dbReference>
<dbReference type="InterPro" id="IPR020846">
    <property type="entry name" value="MFS_dom"/>
</dbReference>
<name>A0A7W4YLK4_9MICO</name>
<feature type="domain" description="Major facilitator superfamily (MFS) profile" evidence="8">
    <location>
        <begin position="17"/>
        <end position="402"/>
    </location>
</feature>
<comment type="subcellular location">
    <subcellularLocation>
        <location evidence="1">Cell membrane</location>
        <topology evidence="1">Multi-pass membrane protein</topology>
    </subcellularLocation>
</comment>
<accession>A0A7W4YLK4</accession>
<dbReference type="PROSITE" id="PS50850">
    <property type="entry name" value="MFS"/>
    <property type="match status" value="1"/>
</dbReference>
<comment type="caution">
    <text evidence="9">The sequence shown here is derived from an EMBL/GenBank/DDBJ whole genome shotgun (WGS) entry which is preliminary data.</text>
</comment>
<feature type="transmembrane region" description="Helical" evidence="7">
    <location>
        <begin position="83"/>
        <end position="103"/>
    </location>
</feature>
<dbReference type="GO" id="GO:0022857">
    <property type="term" value="F:transmembrane transporter activity"/>
    <property type="evidence" value="ECO:0007669"/>
    <property type="project" value="InterPro"/>
</dbReference>
<keyword evidence="4 7" id="KW-0812">Transmembrane</keyword>
<keyword evidence="10" id="KW-1185">Reference proteome</keyword>
<sequence length="537" mass="56893">MSTQGHTSGFAPFTLPVFRLIWTAALVSNIGSWMQSVGAQWLLVEGGSSAFVIALVQTAAAAPVLLFAVPAGVIGEFLNRRHVLIYAQFVQLIVVGVLTYLTWTQQTTPTTLLATTFLLGVCSAVQLPAFQSLIPDIVPREMITDAASLSSISVNIARAIGPAAAGLIVAQLGVAAVFAINAVSFVFFLGVLILWRSYAPPRPRPEPFLDATRAGLRYVLHSKIVRSTLVRLALFLVPANALWALLPTIAETSLGLGAGGYGLLLGSLGVGSIIGGVLLPRVRSVLGANGVVLASSLVYGLALIVLVVSPSLWLTVPVLIAAGLAWLNVIAVINGSVQAFLPVWVRTRGLSIYQLALYGGSAVGATLAGVLASAVGADIAVVAAGAAVLVAGLSQFIWPVASTAGIGREIVPIPGVLDVSRGSDDDQQVLVLVRYRVPESDRSAFIHVMRQVEQTRYRTGARRWELYTDADDSGMLVEAYAVGSWREHLSQHESRTTKFDSDLLARARAHSSEAPLVDHYIALIVPRRRSKIPPIEA</sequence>
<feature type="transmembrane region" description="Helical" evidence="7">
    <location>
        <begin position="49"/>
        <end position="71"/>
    </location>
</feature>
<feature type="transmembrane region" description="Helical" evidence="7">
    <location>
        <begin position="167"/>
        <end position="195"/>
    </location>
</feature>
<feature type="transmembrane region" description="Helical" evidence="7">
    <location>
        <begin position="258"/>
        <end position="279"/>
    </location>
</feature>
<evidence type="ECO:0000256" key="1">
    <source>
        <dbReference type="ARBA" id="ARBA00004651"/>
    </source>
</evidence>
<protein>
    <submittedName>
        <fullName evidence="9">MFS family permease</fullName>
    </submittedName>
</protein>
<evidence type="ECO:0000256" key="5">
    <source>
        <dbReference type="ARBA" id="ARBA00022989"/>
    </source>
</evidence>
<dbReference type="SUPFAM" id="SSF103473">
    <property type="entry name" value="MFS general substrate transporter"/>
    <property type="match status" value="1"/>
</dbReference>
<feature type="transmembrane region" description="Helical" evidence="7">
    <location>
        <begin position="20"/>
        <end position="43"/>
    </location>
</feature>
<dbReference type="InterPro" id="IPR036259">
    <property type="entry name" value="MFS_trans_sf"/>
</dbReference>
<keyword evidence="3" id="KW-1003">Cell membrane</keyword>
<feature type="transmembrane region" description="Helical" evidence="7">
    <location>
        <begin position="229"/>
        <end position="246"/>
    </location>
</feature>
<evidence type="ECO:0000256" key="3">
    <source>
        <dbReference type="ARBA" id="ARBA00022475"/>
    </source>
</evidence>
<keyword evidence="2" id="KW-0813">Transport</keyword>
<keyword evidence="6 7" id="KW-0472">Membrane</keyword>
<feature type="transmembrane region" description="Helical" evidence="7">
    <location>
        <begin position="379"/>
        <end position="398"/>
    </location>
</feature>
<dbReference type="Gene3D" id="1.20.1250.20">
    <property type="entry name" value="MFS general substrate transporter like domains"/>
    <property type="match status" value="1"/>
</dbReference>
<dbReference type="CDD" id="cd06173">
    <property type="entry name" value="MFS_MefA_like"/>
    <property type="match status" value="1"/>
</dbReference>
<dbReference type="Pfam" id="PF05977">
    <property type="entry name" value="MFS_3"/>
    <property type="match status" value="1"/>
</dbReference>
<evidence type="ECO:0000256" key="7">
    <source>
        <dbReference type="SAM" id="Phobius"/>
    </source>
</evidence>
<dbReference type="PANTHER" id="PTHR23513">
    <property type="entry name" value="INTEGRAL MEMBRANE EFFLUX PROTEIN-RELATED"/>
    <property type="match status" value="1"/>
</dbReference>
<evidence type="ECO:0000313" key="10">
    <source>
        <dbReference type="Proteomes" id="UP000529310"/>
    </source>
</evidence>
<dbReference type="RefSeq" id="WP_165140086.1">
    <property type="nucleotide sequence ID" value="NZ_CP049255.1"/>
</dbReference>